<dbReference type="SMART" id="SM00857">
    <property type="entry name" value="Resolvase"/>
    <property type="match status" value="1"/>
</dbReference>
<dbReference type="SUPFAM" id="SSF53041">
    <property type="entry name" value="Resolvase-like"/>
    <property type="match status" value="1"/>
</dbReference>
<dbReference type="EMBL" id="JAIGNU010000002">
    <property type="protein sequence ID" value="MBX7501707.1"/>
    <property type="molecule type" value="Genomic_DNA"/>
</dbReference>
<reference evidence="6 7" key="1">
    <citation type="submission" date="2021-08" db="EMBL/GenBank/DDBJ databases">
        <title>Comparative Genomics Analysis of the Genus Qipengyuania Reveals Extensive Genetic Diversity and Metabolic Versatility, Including the Description of Fifteen Novel Species.</title>
        <authorList>
            <person name="Liu Y."/>
        </authorList>
    </citation>
    <scope>NUCLEOTIDE SEQUENCE [LARGE SCALE GENOMIC DNA]</scope>
    <source>
        <strain evidence="6 7">YG27</strain>
    </source>
</reference>
<gene>
    <name evidence="6" type="ORF">K3181_09655</name>
</gene>
<protein>
    <submittedName>
        <fullName evidence="6">Recombinase family protein</fullName>
    </submittedName>
</protein>
<evidence type="ECO:0000256" key="4">
    <source>
        <dbReference type="PROSITE-ProRule" id="PRU10137"/>
    </source>
</evidence>
<proteinExistence type="predicted"/>
<sequence length="216" mass="23923">MEKFVSYLRVSTSRQGISGLGLDAQRQTVASYLAGNSGDLVEEFMEVESGAKSRRPILEAALDACRQNKATLVIAKLDRLARNVAFISQLMETRVEFVACDAPYANRLMLHIMSAFAEHEREQISVRTKVALAAAKARGVRLGPHGKILAEQNRRAAIGFAEGLRSQFEELFLDGNRTLTSVADELNRRGLSTRQGHSWTATQVSRTRGYLGLKRD</sequence>
<organism evidence="6 7">
    <name type="scientific">Qipengyuania mesophila</name>
    <dbReference type="NCBI Taxonomy" id="2867246"/>
    <lineage>
        <taxon>Bacteria</taxon>
        <taxon>Pseudomonadati</taxon>
        <taxon>Pseudomonadota</taxon>
        <taxon>Alphaproteobacteria</taxon>
        <taxon>Sphingomonadales</taxon>
        <taxon>Erythrobacteraceae</taxon>
        <taxon>Qipengyuania</taxon>
    </lineage>
</organism>
<dbReference type="PANTHER" id="PTHR30461:SF2">
    <property type="entry name" value="SERINE RECOMBINASE PINE-RELATED"/>
    <property type="match status" value="1"/>
</dbReference>
<accession>A0ABS7JVM1</accession>
<evidence type="ECO:0000256" key="3">
    <source>
        <dbReference type="ARBA" id="ARBA00023172"/>
    </source>
</evidence>
<evidence type="ECO:0000256" key="2">
    <source>
        <dbReference type="ARBA" id="ARBA00023125"/>
    </source>
</evidence>
<dbReference type="InterPro" id="IPR006119">
    <property type="entry name" value="Resolv_N"/>
</dbReference>
<dbReference type="Pfam" id="PF00239">
    <property type="entry name" value="Resolvase"/>
    <property type="match status" value="1"/>
</dbReference>
<dbReference type="PANTHER" id="PTHR30461">
    <property type="entry name" value="DNA-INVERTASE FROM LAMBDOID PROPHAGE"/>
    <property type="match status" value="1"/>
</dbReference>
<evidence type="ECO:0000259" key="5">
    <source>
        <dbReference type="PROSITE" id="PS51736"/>
    </source>
</evidence>
<dbReference type="Gene3D" id="3.40.50.1390">
    <property type="entry name" value="Resolvase, N-terminal catalytic domain"/>
    <property type="match status" value="1"/>
</dbReference>
<feature type="domain" description="Resolvase/invertase-type recombinase catalytic" evidence="5">
    <location>
        <begin position="3"/>
        <end position="139"/>
    </location>
</feature>
<name>A0ABS7JVM1_9SPHN</name>
<evidence type="ECO:0000313" key="7">
    <source>
        <dbReference type="Proteomes" id="UP000782554"/>
    </source>
</evidence>
<dbReference type="Proteomes" id="UP000782554">
    <property type="component" value="Unassembled WGS sequence"/>
</dbReference>
<dbReference type="CDD" id="cd00338">
    <property type="entry name" value="Ser_Recombinase"/>
    <property type="match status" value="1"/>
</dbReference>
<dbReference type="Pfam" id="PF20552">
    <property type="entry name" value="HTH_62"/>
    <property type="match status" value="1"/>
</dbReference>
<dbReference type="InterPro" id="IPR050639">
    <property type="entry name" value="SSR_resolvase"/>
</dbReference>
<keyword evidence="3" id="KW-0233">DNA recombination</keyword>
<keyword evidence="7" id="KW-1185">Reference proteome</keyword>
<keyword evidence="2" id="KW-0238">DNA-binding</keyword>
<dbReference type="RefSeq" id="WP_221602915.1">
    <property type="nucleotide sequence ID" value="NZ_JAIGNU010000002.1"/>
</dbReference>
<evidence type="ECO:0000313" key="6">
    <source>
        <dbReference type="EMBL" id="MBX7501707.1"/>
    </source>
</evidence>
<feature type="active site" description="O-(5'-phospho-DNA)-serine intermediate" evidence="4">
    <location>
        <position position="11"/>
    </location>
</feature>
<dbReference type="PROSITE" id="PS00397">
    <property type="entry name" value="RECOMBINASES_1"/>
    <property type="match status" value="1"/>
</dbReference>
<dbReference type="InterPro" id="IPR046789">
    <property type="entry name" value="HTH_62"/>
</dbReference>
<dbReference type="PROSITE" id="PS51736">
    <property type="entry name" value="RECOMBINASES_3"/>
    <property type="match status" value="1"/>
</dbReference>
<evidence type="ECO:0000256" key="1">
    <source>
        <dbReference type="ARBA" id="ARBA00022908"/>
    </source>
</evidence>
<keyword evidence="1" id="KW-0229">DNA integration</keyword>
<dbReference type="InterPro" id="IPR036162">
    <property type="entry name" value="Resolvase-like_N_sf"/>
</dbReference>
<dbReference type="InterPro" id="IPR006118">
    <property type="entry name" value="Recombinase_CS"/>
</dbReference>
<comment type="caution">
    <text evidence="6">The sequence shown here is derived from an EMBL/GenBank/DDBJ whole genome shotgun (WGS) entry which is preliminary data.</text>
</comment>